<keyword evidence="6" id="KW-1185">Reference proteome</keyword>
<dbReference type="InterPro" id="IPR000560">
    <property type="entry name" value="His_Pase_clade-2"/>
</dbReference>
<dbReference type="PROSITE" id="PS00616">
    <property type="entry name" value="HIS_ACID_PHOSPHAT_1"/>
    <property type="match status" value="1"/>
</dbReference>
<keyword evidence="3" id="KW-0812">Transmembrane</keyword>
<dbReference type="Proteomes" id="UP000038009">
    <property type="component" value="Unassembled WGS sequence"/>
</dbReference>
<dbReference type="EMBL" id="LJSK01000106">
    <property type="protein sequence ID" value="KPI87001.1"/>
    <property type="molecule type" value="Genomic_DNA"/>
</dbReference>
<accession>A0A0N1I756</accession>
<dbReference type="VEuPathDB" id="TriTrypDB:Lsey_0106_0070"/>
<dbReference type="AlphaFoldDB" id="A0A0N1I756"/>
<sequence length="518" mass="56743">MPAKMDRGFSLAVALCALLAVVFSETSLAAPTYKVELVQIVHRHGARSPLVPHNETKICGTEFPCGYLNSEGQQMMMNTGKFLRHRYTEDASVVSEPFFPSDAYNLSISHTRSTDVLRTLQSAVAVLRGLFPYHPAEFPAVHTVENIEDSLLHSSIVPILRTRYHYATQEVRRLCDAVLDKRMSFETLQLAAAEVHMQGYCANYTLRSACADVLCDIAHSYQSTGQLESTPVLRQHLSDVCAVTAASSQFIFSYNASNPVHQKQGAPFYHLSKLLVNNMALHVNRKKAPTFKLYQYSTHDTTISPLAASLGDNSLTAMLPPFGTTFIIELLSAVGGSASSGSWHVRVLRGHPGVTPSTNFVFALSDFPMRCMDAKHTTYIADDNVCPLADFERFVASTAPTSEMGTCYLDPNLYGRMDCPLDAVGDNRSLSADCLVYRKQCPRFACGTGYYLDAVDYGCRRIKSGENVINPPGMSRGGIACLLIVLFIAGAAAGVAGVTIRKRFVKSKGEQVVVEDFD</sequence>
<evidence type="ECO:0000256" key="1">
    <source>
        <dbReference type="ARBA" id="ARBA00005375"/>
    </source>
</evidence>
<feature type="transmembrane region" description="Helical" evidence="3">
    <location>
        <begin position="477"/>
        <end position="500"/>
    </location>
</feature>
<keyword evidence="3" id="KW-0472">Membrane</keyword>
<dbReference type="PANTHER" id="PTHR11567">
    <property type="entry name" value="ACID PHOSPHATASE-RELATED"/>
    <property type="match status" value="1"/>
</dbReference>
<keyword evidence="2" id="KW-0378">Hydrolase</keyword>
<dbReference type="OrthoDB" id="258392at2759"/>
<comment type="caution">
    <text evidence="5">The sequence shown here is derived from an EMBL/GenBank/DDBJ whole genome shotgun (WGS) entry which is preliminary data.</text>
</comment>
<organism evidence="5 6">
    <name type="scientific">Leptomonas seymouri</name>
    <dbReference type="NCBI Taxonomy" id="5684"/>
    <lineage>
        <taxon>Eukaryota</taxon>
        <taxon>Discoba</taxon>
        <taxon>Euglenozoa</taxon>
        <taxon>Kinetoplastea</taxon>
        <taxon>Metakinetoplastina</taxon>
        <taxon>Trypanosomatida</taxon>
        <taxon>Trypanosomatidae</taxon>
        <taxon>Leishmaniinae</taxon>
        <taxon>Leptomonas</taxon>
    </lineage>
</organism>
<dbReference type="SUPFAM" id="SSF53254">
    <property type="entry name" value="Phosphoglycerate mutase-like"/>
    <property type="match status" value="1"/>
</dbReference>
<feature type="signal peptide" evidence="4">
    <location>
        <begin position="1"/>
        <end position="24"/>
    </location>
</feature>
<comment type="similarity">
    <text evidence="1">Belongs to the histidine acid phosphatase family.</text>
</comment>
<dbReference type="OMA" id="APPYKLY"/>
<keyword evidence="3" id="KW-1133">Transmembrane helix</keyword>
<gene>
    <name evidence="5" type="ORF">ABL78_3912</name>
</gene>
<dbReference type="InterPro" id="IPR029033">
    <property type="entry name" value="His_PPase_superfam"/>
</dbReference>
<protein>
    <submittedName>
        <fullName evidence="5">Membrane-bound acid phosphatase (MBAP)</fullName>
    </submittedName>
</protein>
<reference evidence="5 6" key="1">
    <citation type="journal article" date="2015" name="PLoS Pathog.">
        <title>Leptomonas seymouri: Adaptations to the Dixenous Life Cycle Analyzed by Genome Sequencing, Transcriptome Profiling and Co-infection with Leishmania donovani.</title>
        <authorList>
            <person name="Kraeva N."/>
            <person name="Butenko A."/>
            <person name="Hlavacova J."/>
            <person name="Kostygov A."/>
            <person name="Myskova J."/>
            <person name="Grybchuk D."/>
            <person name="Lestinova T."/>
            <person name="Votypka J."/>
            <person name="Volf P."/>
            <person name="Opperdoes F."/>
            <person name="Flegontov P."/>
            <person name="Lukes J."/>
            <person name="Yurchenko V."/>
        </authorList>
    </citation>
    <scope>NUCLEOTIDE SEQUENCE [LARGE SCALE GENOMIC DNA]</scope>
    <source>
        <strain evidence="5 6">ATCC 30220</strain>
    </source>
</reference>
<dbReference type="Gene3D" id="3.40.50.1240">
    <property type="entry name" value="Phosphoglycerate mutase-like"/>
    <property type="match status" value="1"/>
</dbReference>
<evidence type="ECO:0000256" key="2">
    <source>
        <dbReference type="ARBA" id="ARBA00022801"/>
    </source>
</evidence>
<evidence type="ECO:0000256" key="4">
    <source>
        <dbReference type="SAM" id="SignalP"/>
    </source>
</evidence>
<dbReference type="InterPro" id="IPR033379">
    <property type="entry name" value="Acid_Pase_AS"/>
</dbReference>
<dbReference type="PANTHER" id="PTHR11567:SF110">
    <property type="entry name" value="2-PHOSPHOXYLOSE PHOSPHATASE 1"/>
    <property type="match status" value="1"/>
</dbReference>
<proteinExistence type="inferred from homology"/>
<evidence type="ECO:0000313" key="5">
    <source>
        <dbReference type="EMBL" id="KPI87001.1"/>
    </source>
</evidence>
<dbReference type="GO" id="GO:0016791">
    <property type="term" value="F:phosphatase activity"/>
    <property type="evidence" value="ECO:0007669"/>
    <property type="project" value="TreeGrafter"/>
</dbReference>
<dbReference type="InterPro" id="IPR050645">
    <property type="entry name" value="Histidine_acid_phosphatase"/>
</dbReference>
<feature type="chain" id="PRO_5005873807" evidence="4">
    <location>
        <begin position="25"/>
        <end position="518"/>
    </location>
</feature>
<keyword evidence="4" id="KW-0732">Signal</keyword>
<dbReference type="Pfam" id="PF00328">
    <property type="entry name" value="His_Phos_2"/>
    <property type="match status" value="1"/>
</dbReference>
<dbReference type="CDD" id="cd07061">
    <property type="entry name" value="HP_HAP_like"/>
    <property type="match status" value="1"/>
</dbReference>
<name>A0A0N1I756_LEPSE</name>
<evidence type="ECO:0000256" key="3">
    <source>
        <dbReference type="SAM" id="Phobius"/>
    </source>
</evidence>
<evidence type="ECO:0000313" key="6">
    <source>
        <dbReference type="Proteomes" id="UP000038009"/>
    </source>
</evidence>